<dbReference type="OrthoDB" id="9807829at2"/>
<dbReference type="STRING" id="1307839.L21SP5_00685"/>
<dbReference type="GO" id="GO:0120159">
    <property type="term" value="F:rRNA pseudouridine synthase activity"/>
    <property type="evidence" value="ECO:0007669"/>
    <property type="project" value="UniProtKB-ARBA"/>
</dbReference>
<dbReference type="PANTHER" id="PTHR21600">
    <property type="entry name" value="MITOCHONDRIAL RNA PSEUDOURIDINE SYNTHASE"/>
    <property type="match status" value="1"/>
</dbReference>
<dbReference type="EMBL" id="CP013118">
    <property type="protein sequence ID" value="ALO14357.1"/>
    <property type="molecule type" value="Genomic_DNA"/>
</dbReference>
<dbReference type="SUPFAM" id="SSF55174">
    <property type="entry name" value="Alpha-L RNA-binding motif"/>
    <property type="match status" value="1"/>
</dbReference>
<dbReference type="InterPro" id="IPR002942">
    <property type="entry name" value="S4_RNA-bd"/>
</dbReference>
<dbReference type="InterPro" id="IPR050188">
    <property type="entry name" value="RluA_PseudoU_synthase"/>
</dbReference>
<protein>
    <recommendedName>
        <fullName evidence="6">Pseudouridine synthase</fullName>
        <ecNumber evidence="6">5.4.99.-</ecNumber>
    </recommendedName>
</protein>
<dbReference type="Pfam" id="PF00849">
    <property type="entry name" value="PseudoU_synth_2"/>
    <property type="match status" value="1"/>
</dbReference>
<dbReference type="InterPro" id="IPR020103">
    <property type="entry name" value="PsdUridine_synth_cat_dom_sf"/>
</dbReference>
<dbReference type="Pfam" id="PF01479">
    <property type="entry name" value="S4"/>
    <property type="match status" value="1"/>
</dbReference>
<dbReference type="InterPro" id="IPR006225">
    <property type="entry name" value="PsdUridine_synth_RluC/D"/>
</dbReference>
<evidence type="ECO:0000256" key="4">
    <source>
        <dbReference type="PIRSR" id="PIRSR606225-1"/>
    </source>
</evidence>
<sequence>MENKEQEMYEHYQFHADPGQKPLRIDRFLVVRIENASRNKIQEAAQAGFILVNGTPVKPNYKVKPGDEVRVMMSQPPREIEIIPEDIPLDIVHEDESLIVVNKPAGLVVHPGYGNYTGTLVNALAYHFRDLPMFKDNTDPRPGLIHRIDKNTSGLLVIAKTETAKVKLAAQFADHTSQRTYQAVIWGSPKTDEGTITGHIGRSLKNRKVMTVFPEGEYGKHAVTHYKVLQRYDYVSLIECKLETGRTHQIRAHMKYIGHPIFNDNEYGGDRILKGTTFTKYKQFVRNCFEVCPRQALHAKTLGFKHPESGEMMSFNSDLPQDMSQLLERWTNYLQNRINK</sequence>
<evidence type="ECO:0000313" key="8">
    <source>
        <dbReference type="EMBL" id="ALO14357.1"/>
    </source>
</evidence>
<evidence type="ECO:0000256" key="1">
    <source>
        <dbReference type="ARBA" id="ARBA00010876"/>
    </source>
</evidence>
<evidence type="ECO:0000256" key="5">
    <source>
        <dbReference type="PROSITE-ProRule" id="PRU00182"/>
    </source>
</evidence>
<dbReference type="CDD" id="cd02869">
    <property type="entry name" value="PseudoU_synth_RluA_like"/>
    <property type="match status" value="1"/>
</dbReference>
<feature type="domain" description="RNA-binding S4" evidence="7">
    <location>
        <begin position="23"/>
        <end position="88"/>
    </location>
</feature>
<dbReference type="SUPFAM" id="SSF55120">
    <property type="entry name" value="Pseudouridine synthase"/>
    <property type="match status" value="1"/>
</dbReference>
<comment type="catalytic activity">
    <reaction evidence="6">
        <text>a uridine in RNA = a pseudouridine in RNA</text>
        <dbReference type="Rhea" id="RHEA:48348"/>
        <dbReference type="Rhea" id="RHEA-COMP:12068"/>
        <dbReference type="Rhea" id="RHEA-COMP:12069"/>
        <dbReference type="ChEBI" id="CHEBI:65314"/>
        <dbReference type="ChEBI" id="CHEBI:65315"/>
    </reaction>
</comment>
<evidence type="ECO:0000256" key="2">
    <source>
        <dbReference type="ARBA" id="ARBA00022884"/>
    </source>
</evidence>
<comment type="function">
    <text evidence="6">Responsible for synthesis of pseudouridine from uracil.</text>
</comment>
<dbReference type="AlphaFoldDB" id="A0A0S2HWM4"/>
<dbReference type="NCBIfam" id="TIGR00005">
    <property type="entry name" value="rluA_subfam"/>
    <property type="match status" value="1"/>
</dbReference>
<dbReference type="KEGG" id="blq:L21SP5_00685"/>
<dbReference type="InterPro" id="IPR006145">
    <property type="entry name" value="PsdUridine_synth_RsuA/RluA"/>
</dbReference>
<dbReference type="PROSITE" id="PS01129">
    <property type="entry name" value="PSI_RLU"/>
    <property type="match status" value="1"/>
</dbReference>
<keyword evidence="3 6" id="KW-0413">Isomerase</keyword>
<dbReference type="RefSeq" id="WP_081421425.1">
    <property type="nucleotide sequence ID" value="NZ_CP013118.1"/>
</dbReference>
<dbReference type="PATRIC" id="fig|1307839.3.peg.730"/>
<evidence type="ECO:0000256" key="6">
    <source>
        <dbReference type="RuleBase" id="RU362028"/>
    </source>
</evidence>
<dbReference type="SMART" id="SM00363">
    <property type="entry name" value="S4"/>
    <property type="match status" value="1"/>
</dbReference>
<dbReference type="GO" id="GO:0003723">
    <property type="term" value="F:RNA binding"/>
    <property type="evidence" value="ECO:0007669"/>
    <property type="project" value="UniProtKB-KW"/>
</dbReference>
<dbReference type="Gene3D" id="3.10.290.10">
    <property type="entry name" value="RNA-binding S4 domain"/>
    <property type="match status" value="1"/>
</dbReference>
<feature type="active site" evidence="4">
    <location>
        <position position="149"/>
    </location>
</feature>
<reference evidence="8 9" key="1">
    <citation type="submission" date="2015-11" db="EMBL/GenBank/DDBJ databases">
        <title>Description and complete genome sequence of a novel strain predominating in hypersaline microbial mats and representing a new family of the Bacteriodetes phylum.</title>
        <authorList>
            <person name="Spring S."/>
            <person name="Bunk B."/>
            <person name="Sproer C."/>
            <person name="Klenk H.-P."/>
        </authorList>
    </citation>
    <scope>NUCLEOTIDE SEQUENCE [LARGE SCALE GENOMIC DNA]</scope>
    <source>
        <strain evidence="8 9">L21-Spi-D4</strain>
    </source>
</reference>
<dbReference type="Proteomes" id="UP000064893">
    <property type="component" value="Chromosome"/>
</dbReference>
<evidence type="ECO:0000259" key="7">
    <source>
        <dbReference type="SMART" id="SM00363"/>
    </source>
</evidence>
<proteinExistence type="inferred from homology"/>
<name>A0A0S2HWM4_9BACT</name>
<dbReference type="InterPro" id="IPR036986">
    <property type="entry name" value="S4_RNA-bd_sf"/>
</dbReference>
<evidence type="ECO:0000256" key="3">
    <source>
        <dbReference type="ARBA" id="ARBA00023235"/>
    </source>
</evidence>
<accession>A0A0S2HWM4</accession>
<comment type="similarity">
    <text evidence="1 6">Belongs to the pseudouridine synthase RluA family.</text>
</comment>
<keyword evidence="9" id="KW-1185">Reference proteome</keyword>
<dbReference type="EC" id="5.4.99.-" evidence="6"/>
<dbReference type="FunFam" id="3.30.2350.10:FF:000006">
    <property type="entry name" value="Pseudouridine synthase"/>
    <property type="match status" value="1"/>
</dbReference>
<dbReference type="GO" id="GO:0000455">
    <property type="term" value="P:enzyme-directed rRNA pseudouridine synthesis"/>
    <property type="evidence" value="ECO:0007669"/>
    <property type="project" value="UniProtKB-ARBA"/>
</dbReference>
<organism evidence="8 9">
    <name type="scientific">Salinivirga cyanobacteriivorans</name>
    <dbReference type="NCBI Taxonomy" id="1307839"/>
    <lineage>
        <taxon>Bacteria</taxon>
        <taxon>Pseudomonadati</taxon>
        <taxon>Bacteroidota</taxon>
        <taxon>Bacteroidia</taxon>
        <taxon>Bacteroidales</taxon>
        <taxon>Salinivirgaceae</taxon>
        <taxon>Salinivirga</taxon>
    </lineage>
</organism>
<dbReference type="PANTHER" id="PTHR21600:SF44">
    <property type="entry name" value="RIBOSOMAL LARGE SUBUNIT PSEUDOURIDINE SYNTHASE D"/>
    <property type="match status" value="1"/>
</dbReference>
<gene>
    <name evidence="8" type="primary">rluD</name>
    <name evidence="8" type="ORF">L21SP5_00685</name>
</gene>
<keyword evidence="2 5" id="KW-0694">RNA-binding</keyword>
<dbReference type="Gene3D" id="3.30.2350.10">
    <property type="entry name" value="Pseudouridine synthase"/>
    <property type="match status" value="1"/>
</dbReference>
<evidence type="ECO:0000313" key="9">
    <source>
        <dbReference type="Proteomes" id="UP000064893"/>
    </source>
</evidence>
<dbReference type="InterPro" id="IPR006224">
    <property type="entry name" value="PsdUridine_synth_RluA-like_CS"/>
</dbReference>
<dbReference type="CDD" id="cd00165">
    <property type="entry name" value="S4"/>
    <property type="match status" value="1"/>
</dbReference>
<dbReference type="PROSITE" id="PS50889">
    <property type="entry name" value="S4"/>
    <property type="match status" value="1"/>
</dbReference>